<reference evidence="3" key="1">
    <citation type="journal article" date="2022" name="Int. J. Syst. Evol. Microbiol.">
        <title>Anaeromyxobacter oryzae sp. nov., Anaeromyxobacter diazotrophicus sp. nov. and Anaeromyxobacter paludicola sp. nov., isolated from paddy soils.</title>
        <authorList>
            <person name="Itoh H."/>
            <person name="Xu Z."/>
            <person name="Mise K."/>
            <person name="Masuda Y."/>
            <person name="Ushijima N."/>
            <person name="Hayakawa C."/>
            <person name="Shiratori Y."/>
            <person name="Senoo K."/>
        </authorList>
    </citation>
    <scope>NUCLEOTIDE SEQUENCE [LARGE SCALE GENOMIC DNA]</scope>
    <source>
        <strain evidence="3">Red630</strain>
    </source>
</reference>
<evidence type="ECO:0000313" key="2">
    <source>
        <dbReference type="EMBL" id="BDG09228.1"/>
    </source>
</evidence>
<feature type="compositionally biased region" description="Basic residues" evidence="1">
    <location>
        <begin position="90"/>
        <end position="99"/>
    </location>
</feature>
<feature type="compositionally biased region" description="Basic and acidic residues" evidence="1">
    <location>
        <begin position="100"/>
        <end position="114"/>
    </location>
</feature>
<keyword evidence="3" id="KW-1185">Reference proteome</keyword>
<evidence type="ECO:0000256" key="1">
    <source>
        <dbReference type="SAM" id="MobiDB-lite"/>
    </source>
</evidence>
<protein>
    <submittedName>
        <fullName evidence="2">Uncharacterized protein</fullName>
    </submittedName>
</protein>
<feature type="region of interest" description="Disordered" evidence="1">
    <location>
        <begin position="53"/>
        <end position="289"/>
    </location>
</feature>
<proteinExistence type="predicted"/>
<organism evidence="2 3">
    <name type="scientific">Anaeromyxobacter paludicola</name>
    <dbReference type="NCBI Taxonomy" id="2918171"/>
    <lineage>
        <taxon>Bacteria</taxon>
        <taxon>Pseudomonadati</taxon>
        <taxon>Myxococcota</taxon>
        <taxon>Myxococcia</taxon>
        <taxon>Myxococcales</taxon>
        <taxon>Cystobacterineae</taxon>
        <taxon>Anaeromyxobacteraceae</taxon>
        <taxon>Anaeromyxobacter</taxon>
    </lineage>
</organism>
<feature type="compositionally biased region" description="Basic and acidic residues" evidence="1">
    <location>
        <begin position="193"/>
        <end position="202"/>
    </location>
</feature>
<gene>
    <name evidence="2" type="ORF">AMPC_23410</name>
</gene>
<name>A0ABN6NAB1_9BACT</name>
<feature type="compositionally biased region" description="Low complexity" evidence="1">
    <location>
        <begin position="173"/>
        <end position="187"/>
    </location>
</feature>
<dbReference type="EMBL" id="AP025592">
    <property type="protein sequence ID" value="BDG09228.1"/>
    <property type="molecule type" value="Genomic_DNA"/>
</dbReference>
<feature type="compositionally biased region" description="Basic and acidic residues" evidence="1">
    <location>
        <begin position="125"/>
        <end position="139"/>
    </location>
</feature>
<accession>A0ABN6NAB1</accession>
<feature type="compositionally biased region" description="Basic and acidic residues" evidence="1">
    <location>
        <begin position="249"/>
        <end position="261"/>
    </location>
</feature>
<sequence length="289" mass="30621">MNGEALHAADHSRYLDSPAILARSTQPLGDSAHGCGWCPILGRRTPRLEAPALPPAAVSSRQAQGEESEVRSRGPRIGSLGRGAPDSRRRPCLPRRSARARREGRSPKSGREVRGSVLSVGAPRASREGRSPKSGREVRGSVLSVGAPRIGSLGRGRQVRSRGPRIGSLGRGAPTPRLEAPALPPAAVSSRQARGEESEVRSRGPRIGSLGRGAGSLGRGVREVRGSVLSVGTPERSADRFSRSGRPPRPAETRGPREQHRSRGPRSLLRARQDGARRRSAQTTTGAPS</sequence>
<evidence type="ECO:0000313" key="3">
    <source>
        <dbReference type="Proteomes" id="UP001162734"/>
    </source>
</evidence>
<dbReference type="Proteomes" id="UP001162734">
    <property type="component" value="Chromosome"/>
</dbReference>